<reference evidence="2 3" key="1">
    <citation type="submission" date="2023-11" db="EMBL/GenBank/DDBJ databases">
        <title>A Novel Polar Bacteriovorax (B. antarcticus) Isolated from the Biocrust in Antarctica.</title>
        <authorList>
            <person name="Mun W."/>
            <person name="Choi S.Y."/>
            <person name="Mitchell R.J."/>
        </authorList>
    </citation>
    <scope>NUCLEOTIDE SEQUENCE [LARGE SCALE GENOMIC DNA]</scope>
    <source>
        <strain evidence="2 3">PP10</strain>
    </source>
</reference>
<evidence type="ECO:0008006" key="4">
    <source>
        <dbReference type="Google" id="ProtNLM"/>
    </source>
</evidence>
<evidence type="ECO:0000313" key="3">
    <source>
        <dbReference type="Proteomes" id="UP001302274"/>
    </source>
</evidence>
<proteinExistence type="predicted"/>
<evidence type="ECO:0000313" key="2">
    <source>
        <dbReference type="EMBL" id="MEA9355228.1"/>
    </source>
</evidence>
<feature type="compositionally biased region" description="Acidic residues" evidence="1">
    <location>
        <begin position="25"/>
        <end position="42"/>
    </location>
</feature>
<feature type="region of interest" description="Disordered" evidence="1">
    <location>
        <begin position="17"/>
        <end position="54"/>
    </location>
</feature>
<feature type="compositionally biased region" description="Low complexity" evidence="1">
    <location>
        <begin position="168"/>
        <end position="190"/>
    </location>
</feature>
<comment type="caution">
    <text evidence="2">The sequence shown here is derived from an EMBL/GenBank/DDBJ whole genome shotgun (WGS) entry which is preliminary data.</text>
</comment>
<dbReference type="RefSeq" id="WP_323574716.1">
    <property type="nucleotide sequence ID" value="NZ_JAYGJQ010000001.1"/>
</dbReference>
<feature type="compositionally biased region" description="Low complexity" evidence="1">
    <location>
        <begin position="225"/>
        <end position="241"/>
    </location>
</feature>
<dbReference type="Proteomes" id="UP001302274">
    <property type="component" value="Unassembled WGS sequence"/>
</dbReference>
<feature type="region of interest" description="Disordered" evidence="1">
    <location>
        <begin position="89"/>
        <end position="241"/>
    </location>
</feature>
<keyword evidence="3" id="KW-1185">Reference proteome</keyword>
<protein>
    <recommendedName>
        <fullName evidence="4">Chitin-binding type-2 domain-containing protein</fullName>
    </recommendedName>
</protein>
<organism evidence="2 3">
    <name type="scientific">Bacteriovorax antarcticus</name>
    <dbReference type="NCBI Taxonomy" id="3088717"/>
    <lineage>
        <taxon>Bacteria</taxon>
        <taxon>Pseudomonadati</taxon>
        <taxon>Bdellovibrionota</taxon>
        <taxon>Bacteriovoracia</taxon>
        <taxon>Bacteriovoracales</taxon>
        <taxon>Bacteriovoracaceae</taxon>
        <taxon>Bacteriovorax</taxon>
    </lineage>
</organism>
<name>A0ABU5VQA4_9BACT</name>
<dbReference type="EMBL" id="JAYGJQ010000001">
    <property type="protein sequence ID" value="MEA9355228.1"/>
    <property type="molecule type" value="Genomic_DNA"/>
</dbReference>
<accession>A0ABU5VQA4</accession>
<gene>
    <name evidence="2" type="ORF">SHI21_03405</name>
</gene>
<evidence type="ECO:0000256" key="1">
    <source>
        <dbReference type="SAM" id="MobiDB-lite"/>
    </source>
</evidence>
<feature type="compositionally biased region" description="Polar residues" evidence="1">
    <location>
        <begin position="142"/>
        <end position="152"/>
    </location>
</feature>
<feature type="compositionally biased region" description="Low complexity" evidence="1">
    <location>
        <begin position="102"/>
        <end position="138"/>
    </location>
</feature>
<sequence length="328" mass="35232">MFEKLITDLKKSLPESLRKKLGGAEMDDDELQEEEGESEDSDAASSSDEEKKKKRNSMIIKVIIILGIGYYVVDEYVLKTSEPTVEELLAKAPKRKRPKPVKPAAADATATTADAGTATTTPETTPETDPNATTTAPDVNVDASSGIATSTAEVPPIENVNVLDKSAETSTTTTSTPTSEPESPPLVTETRVGESNVDQKLDQLVDNVEQTAPTSPIEEIKIPSHTESPTSSESSAPSMASKIVEGITETPPPAYDQLGRGLVYNCKDKYWACLDKPAYVTCNKNMKWNKSKGNAAECAVSNIYGSEEDCAKVQKYNVSTNASTDICN</sequence>